<name>A0A0S4KUJ3_9BACT</name>
<dbReference type="NCBIfam" id="TIGR00526">
    <property type="entry name" value="folB_dom"/>
    <property type="match status" value="1"/>
</dbReference>
<reference evidence="10" key="1">
    <citation type="submission" date="2015-09" db="EMBL/GenBank/DDBJ databases">
        <authorList>
            <person name="Daims H."/>
        </authorList>
    </citation>
    <scope>NUCLEOTIDE SEQUENCE [LARGE SCALE GENOMIC DNA]</scope>
</reference>
<keyword evidence="5" id="KW-0289">Folate biosynthesis</keyword>
<accession>A0A0S4KUJ3</accession>
<dbReference type="SUPFAM" id="SSF53335">
    <property type="entry name" value="S-adenosyl-L-methionine-dependent methyltransferases"/>
    <property type="match status" value="1"/>
</dbReference>
<evidence type="ECO:0000259" key="8">
    <source>
        <dbReference type="SMART" id="SM00905"/>
    </source>
</evidence>
<dbReference type="Gene3D" id="3.40.50.150">
    <property type="entry name" value="Vaccinia Virus protein VP39"/>
    <property type="match status" value="1"/>
</dbReference>
<dbReference type="Gene3D" id="3.30.1130.10">
    <property type="match status" value="1"/>
</dbReference>
<comment type="catalytic activity">
    <reaction evidence="1">
        <text>7,8-dihydroneopterin = 6-hydroxymethyl-7,8-dihydropterin + glycolaldehyde</text>
        <dbReference type="Rhea" id="RHEA:10540"/>
        <dbReference type="ChEBI" id="CHEBI:17001"/>
        <dbReference type="ChEBI" id="CHEBI:17071"/>
        <dbReference type="ChEBI" id="CHEBI:44841"/>
        <dbReference type="EC" id="4.1.2.25"/>
    </reaction>
</comment>
<dbReference type="KEGG" id="nio:NITINOP_2001"/>
<dbReference type="CDD" id="cd02440">
    <property type="entry name" value="AdoMet_MTases"/>
    <property type="match status" value="1"/>
</dbReference>
<dbReference type="OrthoDB" id="9804312at2"/>
<dbReference type="Pfam" id="PF03848">
    <property type="entry name" value="TehB"/>
    <property type="match status" value="1"/>
</dbReference>
<dbReference type="Pfam" id="PF02152">
    <property type="entry name" value="FolB"/>
    <property type="match status" value="1"/>
</dbReference>
<comment type="pathway">
    <text evidence="2">Cofactor biosynthesis; tetrahydrofolate biosynthesis; 2-amino-4-hydroxy-6-hydroxymethyl-7,8-dihydropteridine diphosphate from 7,8-dihydroneopterin triphosphate: step 3/4.</text>
</comment>
<dbReference type="AlphaFoldDB" id="A0A0S4KUJ3"/>
<dbReference type="GO" id="GO:0004150">
    <property type="term" value="F:dihydroneopterin aldolase activity"/>
    <property type="evidence" value="ECO:0007669"/>
    <property type="project" value="UniProtKB-EC"/>
</dbReference>
<organism evidence="9 10">
    <name type="scientific">Candidatus Nitrospira inopinata</name>
    <dbReference type="NCBI Taxonomy" id="1715989"/>
    <lineage>
        <taxon>Bacteria</taxon>
        <taxon>Pseudomonadati</taxon>
        <taxon>Nitrospirota</taxon>
        <taxon>Nitrospiria</taxon>
        <taxon>Nitrospirales</taxon>
        <taxon>Nitrospiraceae</taxon>
        <taxon>Nitrospira</taxon>
    </lineage>
</organism>
<evidence type="ECO:0000313" key="10">
    <source>
        <dbReference type="Proteomes" id="UP000066284"/>
    </source>
</evidence>
<protein>
    <recommendedName>
        <fullName evidence="4">dihydroneopterin aldolase</fullName>
        <ecNumber evidence="4">4.1.2.25</ecNumber>
    </recommendedName>
    <alternativeName>
        <fullName evidence="7">7,8-dihydroneopterin aldolase</fullName>
    </alternativeName>
</protein>
<feature type="domain" description="Dihydroneopterin aldolase/epimerase" evidence="8">
    <location>
        <begin position="5"/>
        <end position="117"/>
    </location>
</feature>
<dbReference type="RefSeq" id="WP_062484998.1">
    <property type="nucleotide sequence ID" value="NZ_LN885086.1"/>
</dbReference>
<dbReference type="SUPFAM" id="SSF55620">
    <property type="entry name" value="Tetrahydrobiopterin biosynthesis enzymes-like"/>
    <property type="match status" value="1"/>
</dbReference>
<gene>
    <name evidence="9" type="ORF">NITINOP_2001</name>
</gene>
<dbReference type="InterPro" id="IPR029063">
    <property type="entry name" value="SAM-dependent_MTases_sf"/>
</dbReference>
<dbReference type="PANTHER" id="PTHR42844:SF1">
    <property type="entry name" value="DIHYDRONEOPTERIN ALDOLASE 1-RELATED"/>
    <property type="match status" value="1"/>
</dbReference>
<evidence type="ECO:0000256" key="6">
    <source>
        <dbReference type="ARBA" id="ARBA00023239"/>
    </source>
</evidence>
<evidence type="ECO:0000256" key="2">
    <source>
        <dbReference type="ARBA" id="ARBA00005013"/>
    </source>
</evidence>
<dbReference type="InterPro" id="IPR043133">
    <property type="entry name" value="GTP-CH-I_C/QueF"/>
</dbReference>
<evidence type="ECO:0000256" key="3">
    <source>
        <dbReference type="ARBA" id="ARBA00005708"/>
    </source>
</evidence>
<evidence type="ECO:0000256" key="5">
    <source>
        <dbReference type="ARBA" id="ARBA00022909"/>
    </source>
</evidence>
<evidence type="ECO:0000256" key="7">
    <source>
        <dbReference type="ARBA" id="ARBA00032903"/>
    </source>
</evidence>
<dbReference type="EMBL" id="LN885086">
    <property type="protein sequence ID" value="CUQ66973.1"/>
    <property type="molecule type" value="Genomic_DNA"/>
</dbReference>
<sequence length="303" mass="34372">MPESIVIERLEFRGRCGVTAEERARPQPLAIDVELHRSSEQPDLGDQLELTIDYAAVARRLVEVGTAQDCRLLETMAERLLRMLFEEFPIEHAKLWLRKLHPPIDFVIGSVGVSVERTRETHQTRYDDDAPARLLVEQLHRLPSGAALDVAAGNGRHSLFLASHGYQVHAVDRDAAALDRLLTSARSRACEGITIQVVDLEQPPPHEPRLGKERYDVIAVFFYLHRPLFPLLLEALKPGGALVYETFTIDNHVHYRHPKRREFCLGPNELLNLASGLQILHYDEGRRTDRPAYTARLVARKPS</sequence>
<keyword evidence="10" id="KW-1185">Reference proteome</keyword>
<dbReference type="InterPro" id="IPR015985">
    <property type="entry name" value="TehB-like_dom"/>
</dbReference>
<keyword evidence="6 9" id="KW-0456">Lyase</keyword>
<keyword evidence="9" id="KW-0489">Methyltransferase</keyword>
<dbReference type="InterPro" id="IPR006156">
    <property type="entry name" value="Dihydroneopterin_aldolase"/>
</dbReference>
<dbReference type="InterPro" id="IPR006157">
    <property type="entry name" value="FolB_dom"/>
</dbReference>
<dbReference type="Proteomes" id="UP000066284">
    <property type="component" value="Chromosome 1"/>
</dbReference>
<comment type="similarity">
    <text evidence="3">Belongs to the DHNA family.</text>
</comment>
<dbReference type="PANTHER" id="PTHR42844">
    <property type="entry name" value="DIHYDRONEOPTERIN ALDOLASE 1-RELATED"/>
    <property type="match status" value="1"/>
</dbReference>
<evidence type="ECO:0000313" key="9">
    <source>
        <dbReference type="EMBL" id="CUQ66973.1"/>
    </source>
</evidence>
<dbReference type="EC" id="4.1.2.25" evidence="4"/>
<dbReference type="SMART" id="SM00905">
    <property type="entry name" value="FolB"/>
    <property type="match status" value="1"/>
</dbReference>
<dbReference type="STRING" id="1715989.NITINOP_2001"/>
<evidence type="ECO:0000256" key="4">
    <source>
        <dbReference type="ARBA" id="ARBA00013043"/>
    </source>
</evidence>
<dbReference type="GO" id="GO:0005737">
    <property type="term" value="C:cytoplasm"/>
    <property type="evidence" value="ECO:0007669"/>
    <property type="project" value="TreeGrafter"/>
</dbReference>
<dbReference type="GO" id="GO:0046656">
    <property type="term" value="P:folic acid biosynthetic process"/>
    <property type="evidence" value="ECO:0007669"/>
    <property type="project" value="UniProtKB-KW"/>
</dbReference>
<keyword evidence="9" id="KW-0808">Transferase</keyword>
<dbReference type="GO" id="GO:0032259">
    <property type="term" value="P:methylation"/>
    <property type="evidence" value="ECO:0007669"/>
    <property type="project" value="UniProtKB-KW"/>
</dbReference>
<proteinExistence type="inferred from homology"/>
<evidence type="ECO:0000256" key="1">
    <source>
        <dbReference type="ARBA" id="ARBA00001353"/>
    </source>
</evidence>
<dbReference type="GO" id="GO:0008168">
    <property type="term" value="F:methyltransferase activity"/>
    <property type="evidence" value="ECO:0007669"/>
    <property type="project" value="UniProtKB-KW"/>
</dbReference>